<name>A0A8J7RQH9_9HYPH</name>
<dbReference type="Proteomes" id="UP000666240">
    <property type="component" value="Unassembled WGS sequence"/>
</dbReference>
<organism evidence="7 8">
    <name type="scientific">Tianweitania sediminis</name>
    <dbReference type="NCBI Taxonomy" id="1502156"/>
    <lineage>
        <taxon>Bacteria</taxon>
        <taxon>Pseudomonadati</taxon>
        <taxon>Pseudomonadota</taxon>
        <taxon>Alphaproteobacteria</taxon>
        <taxon>Hyphomicrobiales</taxon>
        <taxon>Phyllobacteriaceae</taxon>
        <taxon>Tianweitania</taxon>
    </lineage>
</organism>
<evidence type="ECO:0000259" key="3">
    <source>
        <dbReference type="Pfam" id="PF25876"/>
    </source>
</evidence>
<proteinExistence type="inferred from homology"/>
<dbReference type="Gene3D" id="2.40.50.100">
    <property type="match status" value="1"/>
</dbReference>
<evidence type="ECO:0000313" key="7">
    <source>
        <dbReference type="EMBL" id="MBP0441306.1"/>
    </source>
</evidence>
<dbReference type="Pfam" id="PF25967">
    <property type="entry name" value="RND-MFP_C"/>
    <property type="match status" value="1"/>
</dbReference>
<dbReference type="Gene3D" id="1.10.287.470">
    <property type="entry name" value="Helix hairpin bin"/>
    <property type="match status" value="1"/>
</dbReference>
<dbReference type="Pfam" id="PF25917">
    <property type="entry name" value="BSH_RND"/>
    <property type="match status" value="1"/>
</dbReference>
<dbReference type="NCBIfam" id="TIGR01730">
    <property type="entry name" value="RND_mfp"/>
    <property type="match status" value="1"/>
</dbReference>
<evidence type="ECO:0000259" key="4">
    <source>
        <dbReference type="Pfam" id="PF25917"/>
    </source>
</evidence>
<evidence type="ECO:0000259" key="5">
    <source>
        <dbReference type="Pfam" id="PF25944"/>
    </source>
</evidence>
<dbReference type="SUPFAM" id="SSF111369">
    <property type="entry name" value="HlyD-like secretion proteins"/>
    <property type="match status" value="1"/>
</dbReference>
<evidence type="ECO:0000256" key="1">
    <source>
        <dbReference type="ARBA" id="ARBA00004196"/>
    </source>
</evidence>
<feature type="domain" description="Multidrug resistance protein MdtA-like C-terminal permuted SH3" evidence="6">
    <location>
        <begin position="328"/>
        <end position="385"/>
    </location>
</feature>
<dbReference type="PANTHER" id="PTHR30158">
    <property type="entry name" value="ACRA/E-RELATED COMPONENT OF DRUG EFFLUX TRANSPORTER"/>
    <property type="match status" value="1"/>
</dbReference>
<dbReference type="InterPro" id="IPR006143">
    <property type="entry name" value="RND_pump_MFP"/>
</dbReference>
<sequence>MTNKAAALILAGVVITGGTLAAVYRDEVGPYAASVLALVSSTAASEAVAQPSQMPLPQVSVAEVITRKVSRSLEFTGHLEATKFLELRPRVGGAIDVVSVPEGGLVRPGQLLFQIDPRPFEVALDSAKAQLQQAVVLLDQAEIDFKRAETLAPKGTVSRKTFDEAQTARRQRQAQVEIAKAAVAAAELDLSFTRVTAPIAGRVDRVLVSEGNLVAGGNAGAATLLTTIVSTDPLYVYFDIDEATYLEFGARARAIESGKASGKLLVQVGLMTEDGFPHAGEFDFLGNRVDRSTGTIRARAVVKNPDGRLAHGLFARVSLATAEPAQTVLIDDQAIGIDQGRRYVLVLGTEDKAEYRPVELGSMIDGLRVVSAGLNPSEKIIVKGLAGPGMRVAPQMISMLPSQAAEGDRSAAETQEARR</sequence>
<dbReference type="EMBL" id="JAGIYY010000013">
    <property type="protein sequence ID" value="MBP0441306.1"/>
    <property type="molecule type" value="Genomic_DNA"/>
</dbReference>
<evidence type="ECO:0000259" key="6">
    <source>
        <dbReference type="Pfam" id="PF25967"/>
    </source>
</evidence>
<comment type="subcellular location">
    <subcellularLocation>
        <location evidence="1">Cell envelope</location>
    </subcellularLocation>
</comment>
<feature type="domain" description="Multidrug resistance protein MdtA-like alpha-helical hairpin" evidence="3">
    <location>
        <begin position="124"/>
        <end position="193"/>
    </location>
</feature>
<gene>
    <name evidence="7" type="ORF">J5Y06_21905</name>
</gene>
<dbReference type="PANTHER" id="PTHR30158:SF10">
    <property type="entry name" value="CATION EFFLUX PUMP"/>
    <property type="match status" value="1"/>
</dbReference>
<protein>
    <submittedName>
        <fullName evidence="7">Efflux RND transporter periplasmic adaptor subunit</fullName>
    </submittedName>
</protein>
<dbReference type="InterPro" id="IPR058626">
    <property type="entry name" value="MdtA-like_b-barrel"/>
</dbReference>
<evidence type="ECO:0000313" key="8">
    <source>
        <dbReference type="Proteomes" id="UP000666240"/>
    </source>
</evidence>
<dbReference type="GO" id="GO:0030313">
    <property type="term" value="C:cell envelope"/>
    <property type="evidence" value="ECO:0007669"/>
    <property type="project" value="UniProtKB-SubCell"/>
</dbReference>
<accession>A0A8J7RQH9</accession>
<dbReference type="RefSeq" id="WP_209337337.1">
    <property type="nucleotide sequence ID" value="NZ_JAGIYY010000013.1"/>
</dbReference>
<dbReference type="Pfam" id="PF25944">
    <property type="entry name" value="Beta-barrel_RND"/>
    <property type="match status" value="1"/>
</dbReference>
<dbReference type="InterPro" id="IPR058625">
    <property type="entry name" value="MdtA-like_BSH"/>
</dbReference>
<dbReference type="Pfam" id="PF25876">
    <property type="entry name" value="HH_MFP_RND"/>
    <property type="match status" value="1"/>
</dbReference>
<dbReference type="GO" id="GO:0046677">
    <property type="term" value="P:response to antibiotic"/>
    <property type="evidence" value="ECO:0007669"/>
    <property type="project" value="TreeGrafter"/>
</dbReference>
<dbReference type="InterPro" id="IPR058624">
    <property type="entry name" value="MdtA-like_HH"/>
</dbReference>
<dbReference type="Gene3D" id="2.40.30.170">
    <property type="match status" value="1"/>
</dbReference>
<dbReference type="GO" id="GO:0005886">
    <property type="term" value="C:plasma membrane"/>
    <property type="evidence" value="ECO:0007669"/>
    <property type="project" value="TreeGrafter"/>
</dbReference>
<feature type="domain" description="Multidrug resistance protein MdtA-like beta-barrel" evidence="5">
    <location>
        <begin position="254"/>
        <end position="320"/>
    </location>
</feature>
<dbReference type="AlphaFoldDB" id="A0A8J7RQH9"/>
<dbReference type="GO" id="GO:0022857">
    <property type="term" value="F:transmembrane transporter activity"/>
    <property type="evidence" value="ECO:0007669"/>
    <property type="project" value="InterPro"/>
</dbReference>
<keyword evidence="8" id="KW-1185">Reference proteome</keyword>
<reference evidence="7" key="1">
    <citation type="submission" date="2021-03" db="EMBL/GenBank/DDBJ databases">
        <title>Genome sequencing and assembly of Tianweitania sediminis.</title>
        <authorList>
            <person name="Chhetri G."/>
        </authorList>
    </citation>
    <scope>NUCLEOTIDE SEQUENCE</scope>
    <source>
        <strain evidence="7">Z8</strain>
    </source>
</reference>
<dbReference type="InterPro" id="IPR058627">
    <property type="entry name" value="MdtA-like_C"/>
</dbReference>
<feature type="domain" description="Multidrug resistance protein MdtA-like barrel-sandwich hybrid" evidence="4">
    <location>
        <begin position="86"/>
        <end position="222"/>
    </location>
</feature>
<evidence type="ECO:0000256" key="2">
    <source>
        <dbReference type="ARBA" id="ARBA00009477"/>
    </source>
</evidence>
<comment type="similarity">
    <text evidence="2">Belongs to the membrane fusion protein (MFP) (TC 8.A.1) family.</text>
</comment>
<comment type="caution">
    <text evidence="7">The sequence shown here is derived from an EMBL/GenBank/DDBJ whole genome shotgun (WGS) entry which is preliminary data.</text>
</comment>
<dbReference type="Gene3D" id="2.40.420.20">
    <property type="match status" value="1"/>
</dbReference>